<dbReference type="Proteomes" id="UP001218188">
    <property type="component" value="Unassembled WGS sequence"/>
</dbReference>
<reference evidence="1" key="1">
    <citation type="submission" date="2023-03" db="EMBL/GenBank/DDBJ databases">
        <title>Massive genome expansion in bonnet fungi (Mycena s.s.) driven by repeated elements and novel gene families across ecological guilds.</title>
        <authorList>
            <consortium name="Lawrence Berkeley National Laboratory"/>
            <person name="Harder C.B."/>
            <person name="Miyauchi S."/>
            <person name="Viragh M."/>
            <person name="Kuo A."/>
            <person name="Thoen E."/>
            <person name="Andreopoulos B."/>
            <person name="Lu D."/>
            <person name="Skrede I."/>
            <person name="Drula E."/>
            <person name="Henrissat B."/>
            <person name="Morin E."/>
            <person name="Kohler A."/>
            <person name="Barry K."/>
            <person name="LaButti K."/>
            <person name="Morin E."/>
            <person name="Salamov A."/>
            <person name="Lipzen A."/>
            <person name="Mereny Z."/>
            <person name="Hegedus B."/>
            <person name="Baldrian P."/>
            <person name="Stursova M."/>
            <person name="Weitz H."/>
            <person name="Taylor A."/>
            <person name="Grigoriev I.V."/>
            <person name="Nagy L.G."/>
            <person name="Martin F."/>
            <person name="Kauserud H."/>
        </authorList>
    </citation>
    <scope>NUCLEOTIDE SEQUENCE</scope>
    <source>
        <strain evidence="1">CBHHK200</strain>
    </source>
</reference>
<dbReference type="EMBL" id="JARJCM010000007">
    <property type="protein sequence ID" value="KAJ7044245.1"/>
    <property type="molecule type" value="Genomic_DNA"/>
</dbReference>
<comment type="caution">
    <text evidence="1">The sequence shown here is derived from an EMBL/GenBank/DDBJ whole genome shotgun (WGS) entry which is preliminary data.</text>
</comment>
<sequence length="287" mass="31869">MALFIKGTRALTVTFSGGPQTLVSLAFYQSLQVQPRPSGHLLFTSSLGPYGNLSMMLACALSPPACQFDVVLGLDWASFLREYIVREGYRLDASFDAWRFFSLDSHPLSYPRHEYSLASPASAAYNPPSNDGNLRFYRPRSSTSDPVSNVVTGPSHNNELAHQYKPNIKTINIIKITLKPTLNRIISDWTFVPYVPPQASSSTNAPDIIMQDTRSELVHSHSTETNIECIPETRGHDALVELLLSPNPRINIFSADAEALSKLLNSHHLRRPSDFTIHDAHTALISH</sequence>
<dbReference type="AlphaFoldDB" id="A0AAD6TFI3"/>
<proteinExistence type="predicted"/>
<gene>
    <name evidence="1" type="ORF">C8F04DRAFT_1389185</name>
</gene>
<organism evidence="1 2">
    <name type="scientific">Mycena alexandri</name>
    <dbReference type="NCBI Taxonomy" id="1745969"/>
    <lineage>
        <taxon>Eukaryota</taxon>
        <taxon>Fungi</taxon>
        <taxon>Dikarya</taxon>
        <taxon>Basidiomycota</taxon>
        <taxon>Agaricomycotina</taxon>
        <taxon>Agaricomycetes</taxon>
        <taxon>Agaricomycetidae</taxon>
        <taxon>Agaricales</taxon>
        <taxon>Marasmiineae</taxon>
        <taxon>Mycenaceae</taxon>
        <taxon>Mycena</taxon>
    </lineage>
</organism>
<evidence type="ECO:0000313" key="1">
    <source>
        <dbReference type="EMBL" id="KAJ7044245.1"/>
    </source>
</evidence>
<accession>A0AAD6TFI3</accession>
<evidence type="ECO:0000313" key="2">
    <source>
        <dbReference type="Proteomes" id="UP001218188"/>
    </source>
</evidence>
<name>A0AAD6TFI3_9AGAR</name>
<protein>
    <submittedName>
        <fullName evidence="1">Uncharacterized protein</fullName>
    </submittedName>
</protein>
<keyword evidence="2" id="KW-1185">Reference proteome</keyword>